<gene>
    <name evidence="15" type="primary">ARG2</name>
    <name evidence="15" type="ordered locus">PP7435_Chr1-0992</name>
</gene>
<organism evidence="15 16">
    <name type="scientific">Komagataella phaffii (strain ATCC 76273 / CBS 7435 / CECT 11047 / NRRL Y-11430 / Wegner 21-1)</name>
    <name type="common">Yeast</name>
    <name type="synonym">Pichia pastoris</name>
    <dbReference type="NCBI Taxonomy" id="981350"/>
    <lineage>
        <taxon>Eukaryota</taxon>
        <taxon>Fungi</taxon>
        <taxon>Dikarya</taxon>
        <taxon>Ascomycota</taxon>
        <taxon>Saccharomycotina</taxon>
        <taxon>Pichiomycetes</taxon>
        <taxon>Pichiales</taxon>
        <taxon>Pichiaceae</taxon>
        <taxon>Komagataella</taxon>
    </lineage>
</organism>
<evidence type="ECO:0000256" key="11">
    <source>
        <dbReference type="ARBA" id="ARBA00023315"/>
    </source>
</evidence>
<dbReference type="HOGENOM" id="CLU_013088_0_0_1"/>
<comment type="similarity">
    <text evidence="4 13">Belongs to the acetyltransferase family.</text>
</comment>
<evidence type="ECO:0000256" key="9">
    <source>
        <dbReference type="ARBA" id="ARBA00022946"/>
    </source>
</evidence>
<keyword evidence="9" id="KW-0809">Transit peptide</keyword>
<evidence type="ECO:0000256" key="7">
    <source>
        <dbReference type="ARBA" id="ARBA00022605"/>
    </source>
</evidence>
<dbReference type="GO" id="GO:0006526">
    <property type="term" value="P:L-arginine biosynthetic process"/>
    <property type="evidence" value="ECO:0007669"/>
    <property type="project" value="UniProtKB-UniPathway"/>
</dbReference>
<name>F2QLN3_KOMPC</name>
<reference evidence="15 16" key="2">
    <citation type="journal article" date="2016" name="FEMS Yeast Res.">
        <title>Curation of the genome annotation of Pichia pastoris (Komagataella phaffii) CBS7435 from gene level to protein function.</title>
        <authorList>
            <person name="Valli M."/>
            <person name="Tatto N.E."/>
            <person name="Peymann A."/>
            <person name="Gruber C."/>
            <person name="Landes N."/>
            <person name="Ekker H."/>
            <person name="Thallinger G.G."/>
            <person name="Mattanovich D."/>
            <person name="Gasser B."/>
            <person name="Graf A.B."/>
        </authorList>
    </citation>
    <scope>GENOME REANNOTATION</scope>
    <source>
        <strain evidence="15 16">ATCC 76273 / CBS 7435 / CECT 11047 / NRRL Y-11430 / Wegner 21-1</strain>
    </source>
</reference>
<evidence type="ECO:0000256" key="5">
    <source>
        <dbReference type="ARBA" id="ARBA00012697"/>
    </source>
</evidence>
<keyword evidence="7 13" id="KW-0028">Amino-acid biosynthesis</keyword>
<evidence type="ECO:0000259" key="14">
    <source>
        <dbReference type="PROSITE" id="PS51731"/>
    </source>
</evidence>
<comment type="subcellular location">
    <subcellularLocation>
        <location evidence="2 13">Mitochondrion</location>
    </subcellularLocation>
</comment>
<dbReference type="Gene3D" id="3.40.630.30">
    <property type="match status" value="1"/>
</dbReference>
<protein>
    <recommendedName>
        <fullName evidence="6 13">Amino-acid acetyltransferase, mitochondrial</fullName>
        <ecNumber evidence="5 13">2.3.1.1</ecNumber>
    </recommendedName>
    <alternativeName>
        <fullName evidence="13">Glutamate N-acetyltransferase</fullName>
    </alternativeName>
    <alternativeName>
        <fullName evidence="13">N-acetylglutamate synthase</fullName>
    </alternativeName>
</protein>
<dbReference type="UniPathway" id="UPA00068">
    <property type="reaction ID" value="UER00106"/>
</dbReference>
<dbReference type="Pfam" id="PF04768">
    <property type="entry name" value="NAT"/>
    <property type="match status" value="1"/>
</dbReference>
<proteinExistence type="inferred from homology"/>
<keyword evidence="8 13" id="KW-0808">Transferase</keyword>
<comment type="function">
    <text evidence="1 13">N-acetylglutamate synthase involved in arginine biosynthesis.</text>
</comment>
<evidence type="ECO:0000256" key="12">
    <source>
        <dbReference type="ARBA" id="ARBA00048372"/>
    </source>
</evidence>
<comment type="pathway">
    <text evidence="3 13">Amino-acid biosynthesis; L-arginine biosynthesis; N(2)-acetyl-L-ornithine from L-glutamate: step 1/4.</text>
</comment>
<keyword evidence="11 13" id="KW-0012">Acyltransferase</keyword>
<dbReference type="EC" id="2.3.1.1" evidence="5 13"/>
<dbReference type="PANTHER" id="PTHR23342">
    <property type="entry name" value="N-ACETYLGLUTAMATE SYNTHASE"/>
    <property type="match status" value="1"/>
</dbReference>
<dbReference type="EMBL" id="FR839628">
    <property type="protein sequence ID" value="CCA37125.1"/>
    <property type="molecule type" value="Genomic_DNA"/>
</dbReference>
<dbReference type="PANTHER" id="PTHR23342:SF4">
    <property type="entry name" value="AMINO-ACID ACETYLTRANSFERASE, MITOCHONDRIAL"/>
    <property type="match status" value="1"/>
</dbReference>
<reference evidence="15 16" key="1">
    <citation type="journal article" date="2011" name="J. Biotechnol.">
        <title>High-quality genome sequence of Pichia pastoris CBS7435.</title>
        <authorList>
            <person name="Kuberl A."/>
            <person name="Schneider J."/>
            <person name="Thallinger G.G."/>
            <person name="Anderl I."/>
            <person name="Wibberg D."/>
            <person name="Hajek T."/>
            <person name="Jaenicke S."/>
            <person name="Brinkrolf K."/>
            <person name="Goesmann A."/>
            <person name="Szczepanowski R."/>
            <person name="Puhler A."/>
            <person name="Schwab H."/>
            <person name="Glieder A."/>
            <person name="Pichler H."/>
        </authorList>
    </citation>
    <scope>NUCLEOTIDE SEQUENCE [LARGE SCALE GENOMIC DNA]</scope>
    <source>
        <strain evidence="16">ATCC 76273 / CBS 7435 / CECT 11047 / NRRL Y-11430 / Wegner 21-1</strain>
    </source>
</reference>
<dbReference type="GO" id="GO:0004042">
    <property type="term" value="F:L-glutamate N-acetyltransferase activity"/>
    <property type="evidence" value="ECO:0007669"/>
    <property type="project" value="InterPro"/>
</dbReference>
<sequence length="610" mass="69824">MFPRALPSCRRQSGRMFISSMLSIKDFTSNLTRHARNTEEKRNMVLTILNSTATKREVRNYLKKYPLLKDVDIYSKGQMDRSSVSKRNKYSSMIDNLMLKHSTNNENNKIEDFHLNRPRSDLISKSKLEIKLTDTLRIAIVKIRQFRDIDPTALKGIAFTLYKLIKLGVSPIVLLDTDKEVQALNGESDAMVQKSIANYHQQALSFINIIEKCFHKYEDDNELSARAIRGLFEQKFDEDRFSMTLPELLLIPISQGIVPVVYPVGYMDKGSKNVFLSSEAVLQCLATDLKSLNDRHRLDHDKENLFTIEKYIFIDPLGGIPSLERYKSAHVYINLLQEYEDIVSELYIGFLKTGERDQHLKNLNLLQKLLQVTTDASGIVTTPQIAMLNQTDRFTNPIIYNVLTDRPTISSSLPVDLKKTPLLNTSIIRRGVPVEVYVDESSDKSGLCLDSLLKRGALDLEKLKNVIDLSFRKDLNMKKYLARVKNNVAAILIAGDYEGVIIVTWEVTDEEKPQKIAYLDKFAVSPKAQGSTGVADVLFKSLLSNFENELFWRSRSNNPVNKWYFERSKGSLTVTGTNWKCFYTGKNYPSLDRMKGYFNICERIQPSWNG</sequence>
<evidence type="ECO:0000313" key="15">
    <source>
        <dbReference type="EMBL" id="CCA37125.1"/>
    </source>
</evidence>
<evidence type="ECO:0000313" key="16">
    <source>
        <dbReference type="Proteomes" id="UP000006853"/>
    </source>
</evidence>
<keyword evidence="16" id="KW-1185">Reference proteome</keyword>
<dbReference type="Proteomes" id="UP000006853">
    <property type="component" value="Chromosome 1"/>
</dbReference>
<feature type="domain" description="N-acetyltransferase" evidence="14">
    <location>
        <begin position="447"/>
        <end position="607"/>
    </location>
</feature>
<evidence type="ECO:0000256" key="3">
    <source>
        <dbReference type="ARBA" id="ARBA00004925"/>
    </source>
</evidence>
<dbReference type="PIRSF" id="PIRSF007892">
    <property type="entry name" value="NAGS_fungal"/>
    <property type="match status" value="1"/>
</dbReference>
<dbReference type="CDD" id="cd04266">
    <property type="entry name" value="DUF619-NAGS-FABP"/>
    <property type="match status" value="1"/>
</dbReference>
<dbReference type="AlphaFoldDB" id="F2QLN3"/>
<evidence type="ECO:0000256" key="2">
    <source>
        <dbReference type="ARBA" id="ARBA00004173"/>
    </source>
</evidence>
<evidence type="ECO:0000256" key="6">
    <source>
        <dbReference type="ARBA" id="ARBA00018802"/>
    </source>
</evidence>
<dbReference type="PROSITE" id="PS51731">
    <property type="entry name" value="GNAT_NAGS"/>
    <property type="match status" value="1"/>
</dbReference>
<dbReference type="GO" id="GO:0006592">
    <property type="term" value="P:ornithine biosynthetic process"/>
    <property type="evidence" value="ECO:0007669"/>
    <property type="project" value="TreeGrafter"/>
</dbReference>
<evidence type="ECO:0000256" key="8">
    <source>
        <dbReference type="ARBA" id="ARBA00022679"/>
    </source>
</evidence>
<comment type="catalytic activity">
    <reaction evidence="12 13">
        <text>L-glutamate + acetyl-CoA = N-acetyl-L-glutamate + CoA + H(+)</text>
        <dbReference type="Rhea" id="RHEA:24292"/>
        <dbReference type="ChEBI" id="CHEBI:15378"/>
        <dbReference type="ChEBI" id="CHEBI:29985"/>
        <dbReference type="ChEBI" id="CHEBI:44337"/>
        <dbReference type="ChEBI" id="CHEBI:57287"/>
        <dbReference type="ChEBI" id="CHEBI:57288"/>
        <dbReference type="EC" id="2.3.1.1"/>
    </reaction>
</comment>
<evidence type="ECO:0000256" key="4">
    <source>
        <dbReference type="ARBA" id="ARBA00008694"/>
    </source>
</evidence>
<dbReference type="InterPro" id="IPR011190">
    <property type="entry name" value="GlcNAc_Synth_fun"/>
</dbReference>
<keyword evidence="10 13" id="KW-0496">Mitochondrion</keyword>
<dbReference type="InterPro" id="IPR006855">
    <property type="entry name" value="Vertebrate-like_GNAT_dom"/>
</dbReference>
<evidence type="ECO:0000256" key="1">
    <source>
        <dbReference type="ARBA" id="ARBA00002294"/>
    </source>
</evidence>
<evidence type="ECO:0000256" key="10">
    <source>
        <dbReference type="ARBA" id="ARBA00023128"/>
    </source>
</evidence>
<accession>F2QLN3</accession>
<dbReference type="GO" id="GO:0005759">
    <property type="term" value="C:mitochondrial matrix"/>
    <property type="evidence" value="ECO:0007669"/>
    <property type="project" value="TreeGrafter"/>
</dbReference>
<evidence type="ECO:0000256" key="13">
    <source>
        <dbReference type="PIRNR" id="PIRNR007892"/>
    </source>
</evidence>